<evidence type="ECO:0000313" key="2">
    <source>
        <dbReference type="EMBL" id="PNI05789.1"/>
    </source>
</evidence>
<dbReference type="PANTHER" id="PTHR43682:SF1">
    <property type="entry name" value="LACTATE UTILIZATION PROTEIN C"/>
    <property type="match status" value="1"/>
</dbReference>
<dbReference type="PANTHER" id="PTHR43682">
    <property type="entry name" value="LACTATE UTILIZATION PROTEIN C"/>
    <property type="match status" value="1"/>
</dbReference>
<dbReference type="InterPro" id="IPR003741">
    <property type="entry name" value="LUD_dom"/>
</dbReference>
<organism evidence="2 3">
    <name type="scientific">Vibrio diazotrophicus</name>
    <dbReference type="NCBI Taxonomy" id="685"/>
    <lineage>
        <taxon>Bacteria</taxon>
        <taxon>Pseudomonadati</taxon>
        <taxon>Pseudomonadota</taxon>
        <taxon>Gammaproteobacteria</taxon>
        <taxon>Vibrionales</taxon>
        <taxon>Vibrionaceae</taxon>
        <taxon>Vibrio</taxon>
    </lineage>
</organism>
<dbReference type="Pfam" id="PF02589">
    <property type="entry name" value="LUD_dom"/>
    <property type="match status" value="1"/>
</dbReference>
<feature type="domain" description="LUD" evidence="1">
    <location>
        <begin position="44"/>
        <end position="216"/>
    </location>
</feature>
<name>A0A2J8I5K9_VIBDI</name>
<evidence type="ECO:0000259" key="1">
    <source>
        <dbReference type="Pfam" id="PF02589"/>
    </source>
</evidence>
<dbReference type="InterPro" id="IPR024185">
    <property type="entry name" value="FTHF_cligase-like_sf"/>
</dbReference>
<dbReference type="EMBL" id="POSK01000003">
    <property type="protein sequence ID" value="PNI05789.1"/>
    <property type="molecule type" value="Genomic_DNA"/>
</dbReference>
<gene>
    <name evidence="2" type="ORF">C1N32_06770</name>
</gene>
<protein>
    <submittedName>
        <fullName evidence="2">Lactate utilization protein C</fullName>
    </submittedName>
</protein>
<dbReference type="InterPro" id="IPR037171">
    <property type="entry name" value="NagB/RpiA_transferase-like"/>
</dbReference>
<proteinExistence type="predicted"/>
<dbReference type="AlphaFoldDB" id="A0A2J8I5K9"/>
<dbReference type="Gene3D" id="3.40.50.10420">
    <property type="entry name" value="NagB/RpiA/CoA transferase-like"/>
    <property type="match status" value="1"/>
</dbReference>
<dbReference type="Proteomes" id="UP000236449">
    <property type="component" value="Unassembled WGS sequence"/>
</dbReference>
<sequence>MSTARDNILKRLKNANAIPVQKTEIAFEPWGFDKSKNEQEKMARFYLALTASHAQVIQLESSDIGTTLETLCSEKGWHRAAIGTEGEWINDFRQGLKALDIIEYQNDIENWKSALFHEVDVGVTHVLAGIADTGALVLWPSVHEPRTLSLVPPCHIAVMRASTLHNHFLEVMTEQNWSANMPTNALLISGPSKTADIQQTLAYGAHGPSELIVLIVNDK</sequence>
<dbReference type="OrthoDB" id="9794157at2"/>
<dbReference type="SUPFAM" id="SSF100950">
    <property type="entry name" value="NagB/RpiA/CoA transferase-like"/>
    <property type="match status" value="1"/>
</dbReference>
<evidence type="ECO:0000313" key="3">
    <source>
        <dbReference type="Proteomes" id="UP000236449"/>
    </source>
</evidence>
<dbReference type="RefSeq" id="WP_102965814.1">
    <property type="nucleotide sequence ID" value="NZ_POSK01000003.1"/>
</dbReference>
<reference evidence="2 3" key="1">
    <citation type="submission" date="2018-01" db="EMBL/GenBank/DDBJ databases">
        <title>Draft genome sequences of six Vibrio diazotrophicus strains isolated from deep-sea sediments of the Baltic Sea.</title>
        <authorList>
            <person name="Castillo D."/>
            <person name="Vandieken V."/>
            <person name="Chiang O."/>
            <person name="Middelboe M."/>
        </authorList>
    </citation>
    <scope>NUCLEOTIDE SEQUENCE [LARGE SCALE GENOMIC DNA]</scope>
    <source>
        <strain evidence="2 3">60.27F</strain>
    </source>
</reference>
<accession>A0A2J8I5K9</accession>
<comment type="caution">
    <text evidence="2">The sequence shown here is derived from an EMBL/GenBank/DDBJ whole genome shotgun (WGS) entry which is preliminary data.</text>
</comment>